<evidence type="ECO:0000256" key="9">
    <source>
        <dbReference type="ARBA" id="ARBA00023224"/>
    </source>
</evidence>
<dbReference type="PANTHER" id="PTHR21137">
    <property type="entry name" value="ODORANT RECEPTOR"/>
    <property type="match status" value="1"/>
</dbReference>
<feature type="transmembrane region" description="Helical" evidence="10">
    <location>
        <begin position="193"/>
        <end position="212"/>
    </location>
</feature>
<keyword evidence="7 10" id="KW-0472">Membrane</keyword>
<evidence type="ECO:0000256" key="3">
    <source>
        <dbReference type="ARBA" id="ARBA00022606"/>
    </source>
</evidence>
<evidence type="ECO:0000256" key="6">
    <source>
        <dbReference type="ARBA" id="ARBA00022989"/>
    </source>
</evidence>
<comment type="subcellular location">
    <subcellularLocation>
        <location evidence="1 10">Cell membrane</location>
        <topology evidence="1 10">Multi-pass membrane protein</topology>
    </subcellularLocation>
</comment>
<evidence type="ECO:0000256" key="10">
    <source>
        <dbReference type="RuleBase" id="RU351113"/>
    </source>
</evidence>
<accession>A0A2I4PH77</accession>
<sequence length="400" mass="46347">MAISDHQIEWLTQEEVLVFDNLTKLLAIVGTTSRSKKWYRMFSLIFWLAAYIPMIVGLTVTAVHYIKDLDFLAYTLHHLVLITVAVFVTHLVVPLFDTQILYVMNASKNTYNYESDFVENYAKKIIRKRIKLSRTITKMIYFGMVWIMLEVQVFFMIETFFLKSYQTVFPLAIGLDLNRWLVFVPVVLWQELIVYYTTFLPTTLAVLCYTAWSHLDLEMRILTYAIANVQKIVNEKLSQDGGPGSVSEIYVSYCNHFAKHHADIISEYRLAVSWITPLVFFIGAILFITVGLSLMSDNLGIKLKLFWFLVVQYIVIYFWCLISQKIGEKSEEISEVVVSTPWWLMPRSCQSTLLLIMTRCKKPLVLSTPLGADVNVESFMEMMKSVYQAISVVYQMKTTS</sequence>
<name>A0A2I4PH77_ADELI</name>
<organism evidence="11">
    <name type="scientific">Adelphocoris lineolatus</name>
    <name type="common">Alfalfa plant bug</name>
    <dbReference type="NCBI Taxonomy" id="236346"/>
    <lineage>
        <taxon>Eukaryota</taxon>
        <taxon>Metazoa</taxon>
        <taxon>Ecdysozoa</taxon>
        <taxon>Arthropoda</taxon>
        <taxon>Hexapoda</taxon>
        <taxon>Insecta</taxon>
        <taxon>Pterygota</taxon>
        <taxon>Neoptera</taxon>
        <taxon>Paraneoptera</taxon>
        <taxon>Hemiptera</taxon>
        <taxon>Heteroptera</taxon>
        <taxon>Panheteroptera</taxon>
        <taxon>Cimicomorpha</taxon>
        <taxon>Miridae</taxon>
        <taxon>Mirini</taxon>
        <taxon>Adelphocoris</taxon>
    </lineage>
</organism>
<keyword evidence="5 10" id="KW-0552">Olfaction</keyword>
<comment type="similarity">
    <text evidence="10">Belongs to the insect chemoreceptor superfamily. Heteromeric odorant receptor channel (TC 1.A.69) family.</text>
</comment>
<evidence type="ECO:0000256" key="8">
    <source>
        <dbReference type="ARBA" id="ARBA00023170"/>
    </source>
</evidence>
<dbReference type="GO" id="GO:0007165">
    <property type="term" value="P:signal transduction"/>
    <property type="evidence" value="ECO:0007669"/>
    <property type="project" value="UniProtKB-KW"/>
</dbReference>
<keyword evidence="9 10" id="KW-0807">Transducer</keyword>
<reference evidence="11" key="1">
    <citation type="submission" date="2016-01" db="EMBL/GenBank/DDBJ databases">
        <title>Candidate chemosensory genes identified in Adelphocoris lineolatus (Goeze) (Hemiptera: Miridae) by antennal transcriptome analysis.</title>
        <authorList>
            <person name="Xiao Y."/>
        </authorList>
    </citation>
    <scope>NUCLEOTIDE SEQUENCE</scope>
</reference>
<feature type="transmembrane region" description="Helical" evidence="10">
    <location>
        <begin position="305"/>
        <end position="322"/>
    </location>
</feature>
<keyword evidence="4 10" id="KW-0812">Transmembrane</keyword>
<protein>
    <recommendedName>
        <fullName evidence="10">Odorant receptor</fullName>
    </recommendedName>
</protein>
<dbReference type="GO" id="GO:0004984">
    <property type="term" value="F:olfactory receptor activity"/>
    <property type="evidence" value="ECO:0007669"/>
    <property type="project" value="InterPro"/>
</dbReference>
<keyword evidence="8 10" id="KW-0675">Receptor</keyword>
<dbReference type="AlphaFoldDB" id="A0A2I4PH77"/>
<keyword evidence="6 10" id="KW-1133">Transmembrane helix</keyword>
<evidence type="ECO:0000313" key="11">
    <source>
        <dbReference type="EMBL" id="APZ81495.1"/>
    </source>
</evidence>
<feature type="transmembrane region" description="Helical" evidence="10">
    <location>
        <begin position="270"/>
        <end position="293"/>
    </location>
</feature>
<comment type="caution">
    <text evidence="10">Lacks conserved residue(s) required for the propagation of feature annotation.</text>
</comment>
<keyword evidence="2" id="KW-1003">Cell membrane</keyword>
<dbReference type="EMBL" id="KU523673">
    <property type="protein sequence ID" value="APZ81495.1"/>
    <property type="molecule type" value="mRNA"/>
</dbReference>
<evidence type="ECO:0000256" key="7">
    <source>
        <dbReference type="ARBA" id="ARBA00023136"/>
    </source>
</evidence>
<evidence type="ECO:0000256" key="4">
    <source>
        <dbReference type="ARBA" id="ARBA00022692"/>
    </source>
</evidence>
<proteinExistence type="evidence at transcript level"/>
<evidence type="ECO:0000256" key="5">
    <source>
        <dbReference type="ARBA" id="ARBA00022725"/>
    </source>
</evidence>
<dbReference type="Pfam" id="PF02949">
    <property type="entry name" value="7tm_6"/>
    <property type="match status" value="1"/>
</dbReference>
<evidence type="ECO:0000256" key="1">
    <source>
        <dbReference type="ARBA" id="ARBA00004651"/>
    </source>
</evidence>
<dbReference type="PANTHER" id="PTHR21137:SF35">
    <property type="entry name" value="ODORANT RECEPTOR 19A-RELATED"/>
    <property type="match status" value="1"/>
</dbReference>
<feature type="transmembrane region" description="Helical" evidence="10">
    <location>
        <begin position="72"/>
        <end position="96"/>
    </location>
</feature>
<feature type="transmembrane region" description="Helical" evidence="10">
    <location>
        <begin position="139"/>
        <end position="162"/>
    </location>
</feature>
<evidence type="ECO:0000256" key="2">
    <source>
        <dbReference type="ARBA" id="ARBA00022475"/>
    </source>
</evidence>
<dbReference type="GO" id="GO:0005549">
    <property type="term" value="F:odorant binding"/>
    <property type="evidence" value="ECO:0007669"/>
    <property type="project" value="InterPro"/>
</dbReference>
<feature type="transmembrane region" description="Helical" evidence="10">
    <location>
        <begin position="44"/>
        <end position="66"/>
    </location>
</feature>
<dbReference type="GO" id="GO:0005886">
    <property type="term" value="C:plasma membrane"/>
    <property type="evidence" value="ECO:0007669"/>
    <property type="project" value="UniProtKB-SubCell"/>
</dbReference>
<dbReference type="InterPro" id="IPR004117">
    <property type="entry name" value="7tm6_olfct_rcpt"/>
</dbReference>
<keyword evidence="3 10" id="KW-0716">Sensory transduction</keyword>